<name>A0ABT8R5L1_9BACT</name>
<keyword evidence="2" id="KW-1003">Cell membrane</keyword>
<feature type="transmembrane region" description="Helical" evidence="6">
    <location>
        <begin position="284"/>
        <end position="306"/>
    </location>
</feature>
<evidence type="ECO:0000313" key="9">
    <source>
        <dbReference type="EMBL" id="MDO1447367.1"/>
    </source>
</evidence>
<feature type="transmembrane region" description="Helical" evidence="6">
    <location>
        <begin position="21"/>
        <end position="41"/>
    </location>
</feature>
<comment type="subcellular location">
    <subcellularLocation>
        <location evidence="1">Cell membrane</location>
        <topology evidence="1">Multi-pass membrane protein</topology>
    </subcellularLocation>
</comment>
<feature type="transmembrane region" description="Helical" evidence="6">
    <location>
        <begin position="422"/>
        <end position="445"/>
    </location>
</feature>
<feature type="transmembrane region" description="Helical" evidence="6">
    <location>
        <begin position="762"/>
        <end position="781"/>
    </location>
</feature>
<feature type="domain" description="ABC3 transporter permease C-terminal" evidence="7">
    <location>
        <begin position="675"/>
        <end position="788"/>
    </location>
</feature>
<accession>A0ABT8R5L1</accession>
<feature type="transmembrane region" description="Helical" evidence="6">
    <location>
        <begin position="377"/>
        <end position="401"/>
    </location>
</feature>
<keyword evidence="5 6" id="KW-0472">Membrane</keyword>
<feature type="transmembrane region" description="Helical" evidence="6">
    <location>
        <begin position="724"/>
        <end position="742"/>
    </location>
</feature>
<evidence type="ECO:0000256" key="6">
    <source>
        <dbReference type="SAM" id="Phobius"/>
    </source>
</evidence>
<organism evidence="9 10">
    <name type="scientific">Rhodocytophaga aerolata</name>
    <dbReference type="NCBI Taxonomy" id="455078"/>
    <lineage>
        <taxon>Bacteria</taxon>
        <taxon>Pseudomonadati</taxon>
        <taxon>Bacteroidota</taxon>
        <taxon>Cytophagia</taxon>
        <taxon>Cytophagales</taxon>
        <taxon>Rhodocytophagaceae</taxon>
        <taxon>Rhodocytophaga</taxon>
    </lineage>
</organism>
<feature type="transmembrane region" description="Helical" evidence="6">
    <location>
        <begin position="670"/>
        <end position="694"/>
    </location>
</feature>
<dbReference type="Pfam" id="PF02687">
    <property type="entry name" value="FtsX"/>
    <property type="match status" value="2"/>
</dbReference>
<feature type="domain" description="MacB-like periplasmic core" evidence="8">
    <location>
        <begin position="433"/>
        <end position="638"/>
    </location>
</feature>
<gene>
    <name evidence="9" type="ORF">Q0590_13950</name>
</gene>
<reference evidence="9" key="1">
    <citation type="submission" date="2023-07" db="EMBL/GenBank/DDBJ databases">
        <title>The genome sequence of Rhodocytophaga aerolata KACC 12507.</title>
        <authorList>
            <person name="Zhang X."/>
        </authorList>
    </citation>
    <scope>NUCLEOTIDE SEQUENCE</scope>
    <source>
        <strain evidence="9">KACC 12507</strain>
    </source>
</reference>
<keyword evidence="10" id="KW-1185">Reference proteome</keyword>
<dbReference type="Proteomes" id="UP001168528">
    <property type="component" value="Unassembled WGS sequence"/>
</dbReference>
<evidence type="ECO:0000256" key="3">
    <source>
        <dbReference type="ARBA" id="ARBA00022692"/>
    </source>
</evidence>
<comment type="caution">
    <text evidence="9">The sequence shown here is derived from an EMBL/GenBank/DDBJ whole genome shotgun (WGS) entry which is preliminary data.</text>
</comment>
<dbReference type="RefSeq" id="WP_302038172.1">
    <property type="nucleotide sequence ID" value="NZ_JAUKPO010000007.1"/>
</dbReference>
<evidence type="ECO:0000256" key="2">
    <source>
        <dbReference type="ARBA" id="ARBA00022475"/>
    </source>
</evidence>
<evidence type="ECO:0000256" key="4">
    <source>
        <dbReference type="ARBA" id="ARBA00022989"/>
    </source>
</evidence>
<protein>
    <submittedName>
        <fullName evidence="9">ABC transporter permease</fullName>
    </submittedName>
</protein>
<keyword evidence="4 6" id="KW-1133">Transmembrane helix</keyword>
<dbReference type="InterPro" id="IPR050250">
    <property type="entry name" value="Macrolide_Exporter_MacB"/>
</dbReference>
<dbReference type="Pfam" id="PF12704">
    <property type="entry name" value="MacB_PCD"/>
    <property type="match status" value="2"/>
</dbReference>
<dbReference type="EMBL" id="JAUKPO010000007">
    <property type="protein sequence ID" value="MDO1447367.1"/>
    <property type="molecule type" value="Genomic_DNA"/>
</dbReference>
<evidence type="ECO:0000259" key="8">
    <source>
        <dbReference type="Pfam" id="PF12704"/>
    </source>
</evidence>
<evidence type="ECO:0000259" key="7">
    <source>
        <dbReference type="Pfam" id="PF02687"/>
    </source>
</evidence>
<dbReference type="InterPro" id="IPR003838">
    <property type="entry name" value="ABC3_permease_C"/>
</dbReference>
<keyword evidence="3 6" id="KW-0812">Transmembrane</keyword>
<feature type="domain" description="ABC3 transporter permease C-terminal" evidence="7">
    <location>
        <begin position="290"/>
        <end position="406"/>
    </location>
</feature>
<proteinExistence type="predicted"/>
<sequence length="795" mass="89727">MLKNYLTIAIRNLLKYKVYSFINIFGLAVGIACCLFIFLFIQNELNYDKFHADGKRIFRLLRSSDENGDRKGTPATSGPYAPSLQNDFPSDIEETMRVLHIGGGVLITLNNQSFMEKQCMFVDSTFFQFFSFPLEIGDPKTVLNAPNSMVLSRAAAKKYFGNADPIGKVLTMDGEDQFTVTGIMGPLPGNSHIVPDMLVPMSLFKNQEWFNEWWNNSMSTYVRLSPNVSEQQLEAKLPVFMDKYMGEEFKKFGSKVALTLQPLENIYFDNETQYDQASHGDKKVVYIFTAIALFILVIACINFMNLSTARSMGRAKEVGLRKVMGAYKSHLVAQFLSESIVLSFISLLLAMGIVWLFKPAFNTFIEKELTIPFGAFFIALILLGIAVLVGLFAGTYPAFFLSSFQPIKVLKGRFKANPQSAWLRKGLVVVQFSISIILIIGTFIITRQMEFTQQKKLGYDKEHVVLVRINNNDIRTNKDRFKTILEQESDILSISAMSGEPGGFHDRFIVDIPEKKEDKWQFRTVFTDFDYIKTLGMKVVAGRDFSRDFGTDTTQAAIINETAVKQLGWTNEEALGKDITITLREDAPRKIVGIVQDFHFSSLKDKIDPMILVVAKDNRVMAVKIKPGNPQQALQKIEKAWLTVAPQYPFEYTFLDQVYENLYKSEQKQMAVFSVFAFIAICIACLGLFGLAAFTAEQRTKEMSVRKVLGADVSNIVLLLSKDFVKLVLLAIVIASPVAWYAMTKWLEDFEYSVAIRPDTFLIAGICAIVIALLTVSYHAIKTAYTNPVKTLRNE</sequence>
<dbReference type="PROSITE" id="PS51257">
    <property type="entry name" value="PROKAR_LIPOPROTEIN"/>
    <property type="match status" value="1"/>
</dbReference>
<feature type="transmembrane region" description="Helical" evidence="6">
    <location>
        <begin position="331"/>
        <end position="357"/>
    </location>
</feature>
<evidence type="ECO:0000256" key="1">
    <source>
        <dbReference type="ARBA" id="ARBA00004651"/>
    </source>
</evidence>
<dbReference type="PANTHER" id="PTHR30572">
    <property type="entry name" value="MEMBRANE COMPONENT OF TRANSPORTER-RELATED"/>
    <property type="match status" value="1"/>
</dbReference>
<dbReference type="PANTHER" id="PTHR30572:SF18">
    <property type="entry name" value="ABC-TYPE MACROLIDE FAMILY EXPORT SYSTEM PERMEASE COMPONENT 2"/>
    <property type="match status" value="1"/>
</dbReference>
<evidence type="ECO:0000313" key="10">
    <source>
        <dbReference type="Proteomes" id="UP001168528"/>
    </source>
</evidence>
<dbReference type="InterPro" id="IPR025857">
    <property type="entry name" value="MacB_PCD"/>
</dbReference>
<feature type="domain" description="MacB-like periplasmic core" evidence="8">
    <location>
        <begin position="20"/>
        <end position="237"/>
    </location>
</feature>
<evidence type="ECO:0000256" key="5">
    <source>
        <dbReference type="ARBA" id="ARBA00023136"/>
    </source>
</evidence>